<comment type="caution">
    <text evidence="3">The sequence shown here is derived from an EMBL/GenBank/DDBJ whole genome shotgun (WGS) entry which is preliminary data.</text>
</comment>
<dbReference type="PANTHER" id="PTHR42928">
    <property type="entry name" value="TRICARBOXYLATE-BINDING PROTEIN"/>
    <property type="match status" value="1"/>
</dbReference>
<dbReference type="RefSeq" id="WP_133288964.1">
    <property type="nucleotide sequence ID" value="NZ_SMSJ01000013.1"/>
</dbReference>
<dbReference type="CDD" id="cd07012">
    <property type="entry name" value="PBP2_Bug_TTT"/>
    <property type="match status" value="1"/>
</dbReference>
<comment type="similarity">
    <text evidence="1">Belongs to the UPF0065 (bug) family.</text>
</comment>
<accession>A0A4R5QHJ1</accession>
<dbReference type="SUPFAM" id="SSF53850">
    <property type="entry name" value="Periplasmic binding protein-like II"/>
    <property type="match status" value="1"/>
</dbReference>
<feature type="chain" id="PRO_5020446100" evidence="2">
    <location>
        <begin position="25"/>
        <end position="322"/>
    </location>
</feature>
<dbReference type="InterPro" id="IPR005064">
    <property type="entry name" value="BUG"/>
</dbReference>
<dbReference type="Proteomes" id="UP000295096">
    <property type="component" value="Unassembled WGS sequence"/>
</dbReference>
<dbReference type="EMBL" id="SMSJ01000013">
    <property type="protein sequence ID" value="TDH62228.1"/>
    <property type="molecule type" value="Genomic_DNA"/>
</dbReference>
<name>A0A4R5QHJ1_9PROT</name>
<dbReference type="Gene3D" id="3.40.190.150">
    <property type="entry name" value="Bordetella uptake gene, domain 1"/>
    <property type="match status" value="1"/>
</dbReference>
<evidence type="ECO:0000256" key="1">
    <source>
        <dbReference type="ARBA" id="ARBA00006987"/>
    </source>
</evidence>
<evidence type="ECO:0000313" key="3">
    <source>
        <dbReference type="EMBL" id="TDH62228.1"/>
    </source>
</evidence>
<proteinExistence type="inferred from homology"/>
<keyword evidence="2" id="KW-0732">Signal</keyword>
<reference evidence="3 4" key="1">
    <citation type="journal article" date="2016" name="J. Microbiol.">
        <title>Dankookia rubra gen. nov., sp. nov., an alphaproteobacterium isolated from sediment of a shallow stream.</title>
        <authorList>
            <person name="Kim W.H."/>
            <person name="Kim D.H."/>
            <person name="Kang K."/>
            <person name="Ahn T.Y."/>
        </authorList>
    </citation>
    <scope>NUCLEOTIDE SEQUENCE [LARGE SCALE GENOMIC DNA]</scope>
    <source>
        <strain evidence="3 4">JCM30602</strain>
    </source>
</reference>
<evidence type="ECO:0000313" key="4">
    <source>
        <dbReference type="Proteomes" id="UP000295096"/>
    </source>
</evidence>
<gene>
    <name evidence="3" type="ORF">E2C06_12625</name>
</gene>
<dbReference type="PANTHER" id="PTHR42928:SF5">
    <property type="entry name" value="BLR1237 PROTEIN"/>
    <property type="match status" value="1"/>
</dbReference>
<sequence>MTHSIGRRAALALGAATLAAPALAQPAFPTRPIRMYVPWGAGGTTDVEMRALCDAAARRIGQPIVIDNKSGAGGILGAQAMLTDKPDGYTLGQMPVSVFRTPLMSSRPMYDPVNDFTYIVHLCGYLFGVVVRADAPWKTFPELLDDAKRNPGKINYGTPGIGTSLHLTMERIAAERGLDWTHVPFRGFAENMNALLGGTTDVLADSSGWSQLVEDGKCRLLVTWGEQRAKRFPAAPTLREVGIDIVSASPYGIGGPKGMDAGVVRVIHDAFKEALDDPAHLAVLDRFDMPLMYKNTADYRAFVRQQVEEDRAMIQRLGLKLN</sequence>
<dbReference type="PIRSF" id="PIRSF017082">
    <property type="entry name" value="YflP"/>
    <property type="match status" value="1"/>
</dbReference>
<protein>
    <submittedName>
        <fullName evidence="3">Tripartite tricarboxylate transporter substrate binding protein</fullName>
    </submittedName>
</protein>
<keyword evidence="4" id="KW-1185">Reference proteome</keyword>
<dbReference type="AlphaFoldDB" id="A0A4R5QHJ1"/>
<organism evidence="3 4">
    <name type="scientific">Dankookia rubra</name>
    <dbReference type="NCBI Taxonomy" id="1442381"/>
    <lineage>
        <taxon>Bacteria</taxon>
        <taxon>Pseudomonadati</taxon>
        <taxon>Pseudomonadota</taxon>
        <taxon>Alphaproteobacteria</taxon>
        <taxon>Acetobacterales</taxon>
        <taxon>Roseomonadaceae</taxon>
        <taxon>Dankookia</taxon>
    </lineage>
</organism>
<dbReference type="OrthoDB" id="9780943at2"/>
<evidence type="ECO:0000256" key="2">
    <source>
        <dbReference type="SAM" id="SignalP"/>
    </source>
</evidence>
<dbReference type="InterPro" id="IPR042100">
    <property type="entry name" value="Bug_dom1"/>
</dbReference>
<feature type="signal peptide" evidence="2">
    <location>
        <begin position="1"/>
        <end position="24"/>
    </location>
</feature>
<dbReference type="Gene3D" id="3.40.190.10">
    <property type="entry name" value="Periplasmic binding protein-like II"/>
    <property type="match status" value="1"/>
</dbReference>
<dbReference type="Pfam" id="PF03401">
    <property type="entry name" value="TctC"/>
    <property type="match status" value="1"/>
</dbReference>